<organism evidence="2 3">
    <name type="scientific">Tolumonas auensis (strain DSM 9187 / NBRC 110442 / TA 4)</name>
    <dbReference type="NCBI Taxonomy" id="595494"/>
    <lineage>
        <taxon>Bacteria</taxon>
        <taxon>Pseudomonadati</taxon>
        <taxon>Pseudomonadota</taxon>
        <taxon>Gammaproteobacteria</taxon>
        <taxon>Aeromonadales</taxon>
        <taxon>Aeromonadaceae</taxon>
        <taxon>Tolumonas</taxon>
    </lineage>
</organism>
<keyword evidence="3" id="KW-1185">Reference proteome</keyword>
<sequence>MVNPRIIAKIESEEPTLRLAVLIDADNAQASVIDGLLKEVASFGEATVKRIYGDFTSPASSQWKKVLNQYAIKPVQQFAYTTGKNATDSTLIIDAMDLLYTRRFDGFCLVSSDSDFTGLALRIREEGLTIVGFGEQKTPDAFRNACHKFIFTEYLRPTVQAPEVSPSLIVPAKQKIDVIQSQSQSSETKQPENKQSFAKKFPREFIVEALENSYDHTGWAHLGTFGSYLLKLQPDFDSRLYGFKKLSDLVKTRTDVFQTTERTIPGTDTKVLYIKVR</sequence>
<protein>
    <recommendedName>
        <fullName evidence="1">HTH OST-type domain-containing protein</fullName>
    </recommendedName>
</protein>
<dbReference type="PANTHER" id="PTHR35811:SF1">
    <property type="entry name" value="HTH OST-TYPE DOMAIN-CONTAINING PROTEIN"/>
    <property type="match status" value="1"/>
</dbReference>
<feature type="domain" description="HTH OST-type" evidence="1">
    <location>
        <begin position="198"/>
        <end position="276"/>
    </location>
</feature>
<reference evidence="2 3" key="2">
    <citation type="journal article" date="2011" name="Stand. Genomic Sci.">
        <title>Complete genome sequence of Tolumonas auensis type strain (TA 4).</title>
        <authorList>
            <person name="Chertkov O."/>
            <person name="Copeland A."/>
            <person name="Lucas S."/>
            <person name="Lapidus A."/>
            <person name="Berry K.W."/>
            <person name="Detter J.C."/>
            <person name="Del Rio T.G."/>
            <person name="Hammon N."/>
            <person name="Dalin E."/>
            <person name="Tice H."/>
            <person name="Pitluck S."/>
            <person name="Richardson P."/>
            <person name="Bruce D."/>
            <person name="Goodwin L."/>
            <person name="Han C."/>
            <person name="Tapia R."/>
            <person name="Saunders E."/>
            <person name="Schmutz J."/>
            <person name="Brettin T."/>
            <person name="Larimer F."/>
            <person name="Land M."/>
            <person name="Hauser L."/>
            <person name="Spring S."/>
            <person name="Rohde M."/>
            <person name="Kyrpides N.C."/>
            <person name="Ivanova N."/>
            <person name="Goker M."/>
            <person name="Beller H.R."/>
            <person name="Klenk H.P."/>
            <person name="Woyke T."/>
        </authorList>
    </citation>
    <scope>NUCLEOTIDE SEQUENCE [LARGE SCALE GENOMIC DNA]</scope>
    <source>
        <strain evidence="3">DSM 9187 / TA4</strain>
    </source>
</reference>
<dbReference type="HOGENOM" id="CLU_034061_0_0_6"/>
<dbReference type="Pfam" id="PF01936">
    <property type="entry name" value="NYN"/>
    <property type="match status" value="1"/>
</dbReference>
<dbReference type="RefSeq" id="WP_012729558.1">
    <property type="nucleotide sequence ID" value="NC_012691.1"/>
</dbReference>
<dbReference type="PANTHER" id="PTHR35811">
    <property type="entry name" value="SLR1870 PROTEIN"/>
    <property type="match status" value="1"/>
</dbReference>
<dbReference type="CDD" id="cd11297">
    <property type="entry name" value="PIN_LabA-like_N_1"/>
    <property type="match status" value="1"/>
</dbReference>
<dbReference type="EMBL" id="CP001616">
    <property type="protein sequence ID" value="ACQ92959.1"/>
    <property type="molecule type" value="Genomic_DNA"/>
</dbReference>
<dbReference type="OrthoDB" id="9783963at2"/>
<dbReference type="Gene3D" id="3.40.50.1010">
    <property type="entry name" value="5'-nuclease"/>
    <property type="match status" value="1"/>
</dbReference>
<dbReference type="Proteomes" id="UP000009073">
    <property type="component" value="Chromosome"/>
</dbReference>
<dbReference type="Gene3D" id="3.30.420.610">
    <property type="entry name" value="LOTUS domain-like"/>
    <property type="match status" value="1"/>
</dbReference>
<dbReference type="AlphaFoldDB" id="C4LEE2"/>
<proteinExistence type="predicted"/>
<evidence type="ECO:0000259" key="1">
    <source>
        <dbReference type="PROSITE" id="PS51644"/>
    </source>
</evidence>
<dbReference type="InterPro" id="IPR025605">
    <property type="entry name" value="OST-HTH/LOTUS_dom"/>
</dbReference>
<dbReference type="PROSITE" id="PS51644">
    <property type="entry name" value="HTH_OST"/>
    <property type="match status" value="1"/>
</dbReference>
<dbReference type="CDD" id="cd10146">
    <property type="entry name" value="LabA_like_C"/>
    <property type="match status" value="1"/>
</dbReference>
<dbReference type="eggNOG" id="COG1432">
    <property type="taxonomic scope" value="Bacteria"/>
</dbReference>
<dbReference type="Pfam" id="PF12872">
    <property type="entry name" value="OST-HTH"/>
    <property type="match status" value="1"/>
</dbReference>
<dbReference type="GO" id="GO:0004540">
    <property type="term" value="F:RNA nuclease activity"/>
    <property type="evidence" value="ECO:0007669"/>
    <property type="project" value="InterPro"/>
</dbReference>
<dbReference type="KEGG" id="tau:Tola_1344"/>
<evidence type="ECO:0000313" key="3">
    <source>
        <dbReference type="Proteomes" id="UP000009073"/>
    </source>
</evidence>
<dbReference type="InterPro" id="IPR021139">
    <property type="entry name" value="NYN"/>
</dbReference>
<accession>C4LEE2</accession>
<gene>
    <name evidence="2" type="ordered locus">Tola_1344</name>
</gene>
<reference evidence="3" key="1">
    <citation type="submission" date="2009-05" db="EMBL/GenBank/DDBJ databases">
        <title>Complete sequence of Tolumonas auensis DSM 9187.</title>
        <authorList>
            <consortium name="US DOE Joint Genome Institute"/>
            <person name="Lucas S."/>
            <person name="Copeland A."/>
            <person name="Lapidus A."/>
            <person name="Glavina del Rio T."/>
            <person name="Tice H."/>
            <person name="Bruce D."/>
            <person name="Goodwin L."/>
            <person name="Pitluck S."/>
            <person name="Chertkov O."/>
            <person name="Brettin T."/>
            <person name="Detter J.C."/>
            <person name="Han C."/>
            <person name="Larimer F."/>
            <person name="Land M."/>
            <person name="Hauser L."/>
            <person name="Kyrpides N."/>
            <person name="Mikhailova N."/>
            <person name="Spring S."/>
            <person name="Beller H."/>
        </authorList>
    </citation>
    <scope>NUCLEOTIDE SEQUENCE [LARGE SCALE GENOMIC DNA]</scope>
    <source>
        <strain evidence="3">DSM 9187 / TA4</strain>
    </source>
</reference>
<evidence type="ECO:0000313" key="2">
    <source>
        <dbReference type="EMBL" id="ACQ92959.1"/>
    </source>
</evidence>
<name>C4LEE2_TOLAT</name>
<dbReference type="InterPro" id="IPR041966">
    <property type="entry name" value="LOTUS-like"/>
</dbReference>